<dbReference type="Proteomes" id="UP001209878">
    <property type="component" value="Unassembled WGS sequence"/>
</dbReference>
<evidence type="ECO:0000256" key="2">
    <source>
        <dbReference type="ARBA" id="ARBA00022553"/>
    </source>
</evidence>
<dbReference type="GO" id="GO:0070301">
    <property type="term" value="P:cellular response to hydrogen peroxide"/>
    <property type="evidence" value="ECO:0007669"/>
    <property type="project" value="TreeGrafter"/>
</dbReference>
<reference evidence="6" key="1">
    <citation type="journal article" date="2023" name="Mol. Biol. Evol.">
        <title>Third-Generation Sequencing Reveals the Adaptive Role of the Epigenome in Three Deep-Sea Polychaetes.</title>
        <authorList>
            <person name="Perez M."/>
            <person name="Aroh O."/>
            <person name="Sun Y."/>
            <person name="Lan Y."/>
            <person name="Juniper S.K."/>
            <person name="Young C.R."/>
            <person name="Angers B."/>
            <person name="Qian P.Y."/>
        </authorList>
    </citation>
    <scope>NUCLEOTIDE SEQUENCE</scope>
    <source>
        <strain evidence="6">R07B-5</strain>
    </source>
</reference>
<sequence length="269" mass="29311">MADEGKSKEDENHSLHLVFSKLQVDPVWDASKLEEYAATLLVEDLFKSKPARSCSKMPRGSARQRSVSGQTLRCPRHCSGQRMQPYTKGPLVPLTDPSTSDTTTRICRSDSDAPLNACQLSEGETVTRSTHRQSMLCVHNHSKDKTAILRAAQLTVLKKSNRDPNSATRPLPNTNNATPSSGNNPSPPKCTTSALPSNQQPVGSLSLADLGASLPSVVSENTSAGRSLPHSCSEQARCDDWSVEELACYFEDFVNIPKKMSAMAEMMYT</sequence>
<feature type="region of interest" description="Disordered" evidence="5">
    <location>
        <begin position="52"/>
        <end position="108"/>
    </location>
</feature>
<dbReference type="PANTHER" id="PTHR31383">
    <property type="entry name" value="OXIDATIVE STRESS-RESPONSE SERINE-RICH PROTEIN 1"/>
    <property type="match status" value="1"/>
</dbReference>
<evidence type="ECO:0000256" key="4">
    <source>
        <dbReference type="ARBA" id="ARBA00031405"/>
    </source>
</evidence>
<evidence type="ECO:0000256" key="1">
    <source>
        <dbReference type="ARBA" id="ARBA00015005"/>
    </source>
</evidence>
<organism evidence="6 7">
    <name type="scientific">Ridgeia piscesae</name>
    <name type="common">Tubeworm</name>
    <dbReference type="NCBI Taxonomy" id="27915"/>
    <lineage>
        <taxon>Eukaryota</taxon>
        <taxon>Metazoa</taxon>
        <taxon>Spiralia</taxon>
        <taxon>Lophotrochozoa</taxon>
        <taxon>Annelida</taxon>
        <taxon>Polychaeta</taxon>
        <taxon>Sedentaria</taxon>
        <taxon>Canalipalpata</taxon>
        <taxon>Sabellida</taxon>
        <taxon>Siboglinidae</taxon>
        <taxon>Ridgeia</taxon>
    </lineage>
</organism>
<feature type="compositionally biased region" description="Low complexity" evidence="5">
    <location>
        <begin position="93"/>
        <end position="104"/>
    </location>
</feature>
<keyword evidence="2" id="KW-0597">Phosphoprotein</keyword>
<proteinExistence type="predicted"/>
<dbReference type="PANTHER" id="PTHR31383:SF2">
    <property type="entry name" value="OXIDATIVE STRESS-RESPONSIVE SERINE-RICH PROTEIN 1"/>
    <property type="match status" value="1"/>
</dbReference>
<keyword evidence="7" id="KW-1185">Reference proteome</keyword>
<feature type="compositionally biased region" description="Polar residues" evidence="5">
    <location>
        <begin position="163"/>
        <end position="202"/>
    </location>
</feature>
<dbReference type="InterPro" id="IPR008494">
    <property type="entry name" value="DUF776"/>
</dbReference>
<dbReference type="AlphaFoldDB" id="A0AAD9P2M5"/>
<gene>
    <name evidence="6" type="ORF">NP493_182g02030</name>
</gene>
<dbReference type="EMBL" id="JAODUO010000184">
    <property type="protein sequence ID" value="KAK2186924.1"/>
    <property type="molecule type" value="Genomic_DNA"/>
</dbReference>
<accession>A0AAD9P2M5</accession>
<protein>
    <recommendedName>
        <fullName evidence="1">Oxidative stress-responsive serine-rich protein 1</fullName>
    </recommendedName>
    <alternativeName>
        <fullName evidence="4">Oxidative stress-responsive protein 1</fullName>
    </alternativeName>
    <alternativeName>
        <fullName evidence="3">Peroxide-inducible transcript 1 protein</fullName>
    </alternativeName>
</protein>
<name>A0AAD9P2M5_RIDPI</name>
<evidence type="ECO:0000313" key="6">
    <source>
        <dbReference type="EMBL" id="KAK2186924.1"/>
    </source>
</evidence>
<comment type="caution">
    <text evidence="6">The sequence shown here is derived from an EMBL/GenBank/DDBJ whole genome shotgun (WGS) entry which is preliminary data.</text>
</comment>
<evidence type="ECO:0000256" key="5">
    <source>
        <dbReference type="SAM" id="MobiDB-lite"/>
    </source>
</evidence>
<evidence type="ECO:0000256" key="3">
    <source>
        <dbReference type="ARBA" id="ARBA00029721"/>
    </source>
</evidence>
<feature type="region of interest" description="Disordered" evidence="5">
    <location>
        <begin position="156"/>
        <end position="205"/>
    </location>
</feature>
<evidence type="ECO:0000313" key="7">
    <source>
        <dbReference type="Proteomes" id="UP001209878"/>
    </source>
</evidence>